<feature type="chain" id="PRO_5046318575" description="Phospholipase D" evidence="6">
    <location>
        <begin position="26"/>
        <end position="522"/>
    </location>
</feature>
<reference evidence="8 9" key="1">
    <citation type="submission" date="2024-07" db="EMBL/GenBank/DDBJ databases">
        <authorList>
            <person name="Kang M."/>
        </authorList>
    </citation>
    <scope>NUCLEOTIDE SEQUENCE [LARGE SCALE GENOMIC DNA]</scope>
    <source>
        <strain evidence="8 9">DFM31</strain>
    </source>
</reference>
<dbReference type="RefSeq" id="WP_366193605.1">
    <property type="nucleotide sequence ID" value="NZ_JBFBVU010000016.1"/>
</dbReference>
<evidence type="ECO:0000259" key="7">
    <source>
        <dbReference type="PROSITE" id="PS50035"/>
    </source>
</evidence>
<evidence type="ECO:0000313" key="9">
    <source>
        <dbReference type="Proteomes" id="UP001553161"/>
    </source>
</evidence>
<comment type="function">
    <text evidence="1">Could be a virulence factor.</text>
</comment>
<dbReference type="Proteomes" id="UP001553161">
    <property type="component" value="Unassembled WGS sequence"/>
</dbReference>
<dbReference type="PANTHER" id="PTHR21248:SF12">
    <property type="entry name" value="CARDIOLIPIN SYNTHASE C"/>
    <property type="match status" value="1"/>
</dbReference>
<feature type="domain" description="PLD phosphodiesterase" evidence="7">
    <location>
        <begin position="413"/>
        <end position="440"/>
    </location>
</feature>
<evidence type="ECO:0000256" key="2">
    <source>
        <dbReference type="ARBA" id="ARBA00004613"/>
    </source>
</evidence>
<name>A0ABV3L830_9RHOB</name>
<comment type="caution">
    <text evidence="8">The sequence shown here is derived from an EMBL/GenBank/DDBJ whole genome shotgun (WGS) entry which is preliminary data.</text>
</comment>
<dbReference type="Gene3D" id="3.30.870.10">
    <property type="entry name" value="Endonuclease Chain A"/>
    <property type="match status" value="2"/>
</dbReference>
<proteinExistence type="predicted"/>
<dbReference type="InterPro" id="IPR001736">
    <property type="entry name" value="PLipase_D/transphosphatidylase"/>
</dbReference>
<keyword evidence="6" id="KW-0732">Signal</keyword>
<dbReference type="SUPFAM" id="SSF56024">
    <property type="entry name" value="Phospholipase D/nuclease"/>
    <property type="match status" value="2"/>
</dbReference>
<comment type="subcellular location">
    <subcellularLocation>
        <location evidence="2">Secreted</location>
    </subcellularLocation>
</comment>
<keyword evidence="9" id="KW-1185">Reference proteome</keyword>
<dbReference type="CDD" id="cd09111">
    <property type="entry name" value="PLDc_ymdC_like_1"/>
    <property type="match status" value="1"/>
</dbReference>
<organism evidence="8 9">
    <name type="scientific">Meridianimarinicoccus marinus</name>
    <dbReference type="NCBI Taxonomy" id="3231483"/>
    <lineage>
        <taxon>Bacteria</taxon>
        <taxon>Pseudomonadati</taxon>
        <taxon>Pseudomonadota</taxon>
        <taxon>Alphaproteobacteria</taxon>
        <taxon>Rhodobacterales</taxon>
        <taxon>Paracoccaceae</taxon>
        <taxon>Meridianimarinicoccus</taxon>
    </lineage>
</organism>
<evidence type="ECO:0000256" key="3">
    <source>
        <dbReference type="ARBA" id="ARBA00018392"/>
    </source>
</evidence>
<feature type="signal peptide" evidence="6">
    <location>
        <begin position="1"/>
        <end position="25"/>
    </location>
</feature>
<dbReference type="EMBL" id="JBFBVU010000016">
    <property type="protein sequence ID" value="MEV8467727.1"/>
    <property type="molecule type" value="Genomic_DNA"/>
</dbReference>
<dbReference type="CDD" id="cd09113">
    <property type="entry name" value="PLDc_ymdC_like_2"/>
    <property type="match status" value="1"/>
</dbReference>
<accession>A0ABV3L830</accession>
<dbReference type="Pfam" id="PF13091">
    <property type="entry name" value="PLDc_2"/>
    <property type="match status" value="2"/>
</dbReference>
<gene>
    <name evidence="8" type="ORF">AB0T83_13165</name>
</gene>
<evidence type="ECO:0000256" key="1">
    <source>
        <dbReference type="ARBA" id="ARBA00003145"/>
    </source>
</evidence>
<protein>
    <recommendedName>
        <fullName evidence="3">Phospholipase D</fullName>
    </recommendedName>
    <alternativeName>
        <fullName evidence="5">Choline phosphatase</fullName>
    </alternativeName>
</protein>
<dbReference type="PROSITE" id="PS51257">
    <property type="entry name" value="PROKAR_LIPOPROTEIN"/>
    <property type="match status" value="1"/>
</dbReference>
<dbReference type="PROSITE" id="PS50035">
    <property type="entry name" value="PLD"/>
    <property type="match status" value="2"/>
</dbReference>
<evidence type="ECO:0000313" key="8">
    <source>
        <dbReference type="EMBL" id="MEV8467727.1"/>
    </source>
</evidence>
<dbReference type="InterPro" id="IPR025202">
    <property type="entry name" value="PLD-like_dom"/>
</dbReference>
<evidence type="ECO:0000256" key="5">
    <source>
        <dbReference type="ARBA" id="ARBA00029594"/>
    </source>
</evidence>
<feature type="domain" description="PLD phosphodiesterase" evidence="7">
    <location>
        <begin position="176"/>
        <end position="203"/>
    </location>
</feature>
<dbReference type="SMART" id="SM00155">
    <property type="entry name" value="PLDc"/>
    <property type="match status" value="2"/>
</dbReference>
<dbReference type="PANTHER" id="PTHR21248">
    <property type="entry name" value="CARDIOLIPIN SYNTHASE"/>
    <property type="match status" value="1"/>
</dbReference>
<sequence length="522" mass="57383">MNRTNRILVACFRIWQFALAPAVLALGLAACAPVPLDAPKPVSRALSPDGSTLLQVNAQRVTQGNPAGVSSLVTLEDGNVALGARLRLIERAQKSIDLQYFLMKPDLGGALVLTALLDAADRGVRVRFLLDDVFTTMPDHALGLLDVHPGIEMRIFNPSPRPGWKAAGFVTDFSRVNRRMHNKSFIADGAWAIVGGRNIADEYFQIDTSSEFADFDMLVVGPSVQGISASFDHYWNDGWSVPMDQLRPEPSPDDLADARSDLMARLEPARGVYEHAIDDPFFRRLRAGEIRVFQGKVEVVVDDPAKLKVPVPEGQKILAQDLLTRMKYAKKRVVLLTPYFVPEDYGAQLFSDLAARGVRVQIVTNSLGSTNHAYVHAGYKRHRQALLAAGVELYEIRSDAPQALGLVPEDTETGVVMHTKLAVIDDDQVFVGSLNLDPRSIKQNTEFGIFVRSRAFAGALWSALEEDLQLFTYRVAAAPDGDLRWHYEAPSAASVTDREPGATTWKNFVVGITALLGIEEQL</sequence>
<evidence type="ECO:0000256" key="4">
    <source>
        <dbReference type="ARBA" id="ARBA00022525"/>
    </source>
</evidence>
<keyword evidence="4" id="KW-0964">Secreted</keyword>
<evidence type="ECO:0000256" key="6">
    <source>
        <dbReference type="SAM" id="SignalP"/>
    </source>
</evidence>